<feature type="region of interest" description="Disordered" evidence="2">
    <location>
        <begin position="722"/>
        <end position="753"/>
    </location>
</feature>
<dbReference type="Gene3D" id="1.10.1410.40">
    <property type="match status" value="1"/>
</dbReference>
<dbReference type="SUPFAM" id="SSF48403">
    <property type="entry name" value="Ankyrin repeat"/>
    <property type="match status" value="2"/>
</dbReference>
<dbReference type="OrthoDB" id="543798at2759"/>
<sequence>MQVDHEISADEAASTGNIQALRHHLDRQIGEKNTYFFCKRYLPDAASHGHLELVKFLVPTVADQKQRDYCCIKAAESAAVKGHIEIVKFLVPTVADQTKRDDCCIKAAEYAAVKGHIEIVKFLVPTVAAQTIRDDCCIKAAGSAGRYGHIEIVKFLVPTVADQTKRDDCCIKAAGSAGRYGHIEIVKFLVPTVADQTKRDDCCIKAAEYAAIKGHIEIVKFLVPTVADQTKRDDCCIKAAESAAVKGHIEIVKFLVPTVADQTKRDDCCIKAAESAGRYGHIEIVKFLVPTVADQTKRDDCCIKAAGSAGRYGHIEIVKFLVPTVADQTKRDDCCIKAAKSAADEGHIEIVKFLVPTVADQTKRDDCRIKAAEYAAVKGHIEIVKFLVPTVADQTKRDDCCIKAAASAAFNGHFEIVKFLVPTVADQTKRDDCCIKAAESAAIKGHMEIVKFLVPTVADQTKRDDCCIKAAASAGRYGHMEIVKFLVPTVADQTKRDDWCIKAAESAASNGLQDVVEFLISFLSSPDQRANLRFQCAVATCSRLHEDVAAFLGLEPDWLFQSSTILSFTAAMAIEGRNSVLTDTLSRMQPPHITQLLRLSISQRHVALAVTIAVTLINDERVSTQHVDLPEDSTGATALMLAADAGHHELIEKLIDLGASVRAEDSQGRTALSRACEAGHVRAAKALMDRGADASHRDGRGQTCAQVAQRFEQQQVLRLLHPSEAGSPEARQAAAHRLESGRHRLSDDSQQDRRLSEELHRLLSEAGFTEERAKCQQRLADWLEEVAQVLTQDDRQMTGSYAEGWANSLVQVNGRTAADSDIDWTVLVAGQEFHLEGGCDREGYRSCRDATRLQVMEGHAQVAVGAGSQPAVTATACGVRPAQDTCHAIECCSSFCEDRSRKPVLFNNRVHLVRATRPSSTNELRVSFSFQEKYIMGRLSTVQGQLFTLIKFIFKRHLPLTLDTPGLKTYHAKTLLFTMLEKHGTDTETDAWKLHNLIALLKESLDLMLSFIDSSSSPDECMPHFFMPDAPLYFKNAGIGGDFDNTKARVRDGLFELRSDIGGVVEQLRRLVRPLQSEKFYFHPFTLLPLTAPPAVTEIREGSGYTEMYYNFADVYSVVHQCVSELQSESSKRYTLMRQLSLLHELQWCKCAALCMTAMAHLKFRESEEAERLAMELQRHQVQSGLKPQGIRIYELPADSDWAWRFCLPCDSPPRFPFLPEFTQTLFTARLSQPLSSHLYVNFRCLSWSLQAELLCNRAPAIKLDDWKRELEEDPDLEELLTLAHYSDCREHVELSLQQMEMIEKERRVVMETQDEEKIGWVRQKRWRVSNRSGSDSGAHRSREDEERRLWARARLRRDGVDLGRFVAMETAAEQRDSWTHVKLIRMRLQ</sequence>
<dbReference type="InterPro" id="IPR036770">
    <property type="entry name" value="Ankyrin_rpt-contain_sf"/>
</dbReference>
<dbReference type="PANTHER" id="PTHR44207">
    <property type="entry name" value="SURFACE ANTIGEN BSPA-LIKE-RELATED"/>
    <property type="match status" value="1"/>
</dbReference>
<dbReference type="Gene3D" id="1.25.40.20">
    <property type="entry name" value="Ankyrin repeat-containing domain"/>
    <property type="match status" value="3"/>
</dbReference>
<keyword evidence="4" id="KW-1185">Reference proteome</keyword>
<gene>
    <name evidence="3" type="ORF">BOX15_Mlig003336g1</name>
</gene>
<name>A0A267H014_9PLAT</name>
<evidence type="ECO:0000313" key="3">
    <source>
        <dbReference type="EMBL" id="PAA90882.1"/>
    </source>
</evidence>
<protein>
    <submittedName>
        <fullName evidence="3">Uncharacterized protein</fullName>
    </submittedName>
</protein>
<accession>A0A267H014</accession>
<organism evidence="3 4">
    <name type="scientific">Macrostomum lignano</name>
    <dbReference type="NCBI Taxonomy" id="282301"/>
    <lineage>
        <taxon>Eukaryota</taxon>
        <taxon>Metazoa</taxon>
        <taxon>Spiralia</taxon>
        <taxon>Lophotrochozoa</taxon>
        <taxon>Platyhelminthes</taxon>
        <taxon>Rhabditophora</taxon>
        <taxon>Macrostomorpha</taxon>
        <taxon>Macrostomida</taxon>
        <taxon>Macrostomidae</taxon>
        <taxon>Macrostomum</taxon>
    </lineage>
</organism>
<dbReference type="PROSITE" id="PS50088">
    <property type="entry name" value="ANK_REPEAT"/>
    <property type="match status" value="2"/>
</dbReference>
<reference evidence="3 4" key="1">
    <citation type="submission" date="2017-06" db="EMBL/GenBank/DDBJ databases">
        <title>A platform for efficient transgenesis in Macrostomum lignano, a flatworm model organism for stem cell research.</title>
        <authorList>
            <person name="Berezikov E."/>
        </authorList>
    </citation>
    <scope>NUCLEOTIDE SEQUENCE [LARGE SCALE GENOMIC DNA]</scope>
    <source>
        <strain evidence="3">DV1</strain>
        <tissue evidence="3">Whole organism</tissue>
    </source>
</reference>
<dbReference type="SMART" id="SM00248">
    <property type="entry name" value="ANK"/>
    <property type="match status" value="14"/>
</dbReference>
<dbReference type="EMBL" id="NIVC01000102">
    <property type="protein sequence ID" value="PAA90882.1"/>
    <property type="molecule type" value="Genomic_DNA"/>
</dbReference>
<dbReference type="STRING" id="282301.A0A267H014"/>
<dbReference type="PANTHER" id="PTHR44207:SF2">
    <property type="entry name" value="REPEAT PROTEIN, PUTATIVE-RELATED"/>
    <property type="match status" value="1"/>
</dbReference>
<feature type="repeat" description="ANK" evidence="1">
    <location>
        <begin position="634"/>
        <end position="666"/>
    </location>
</feature>
<feature type="compositionally biased region" description="Basic and acidic residues" evidence="2">
    <location>
        <begin position="736"/>
        <end position="753"/>
    </location>
</feature>
<evidence type="ECO:0000313" key="4">
    <source>
        <dbReference type="Proteomes" id="UP000215902"/>
    </source>
</evidence>
<dbReference type="PROSITE" id="PS50297">
    <property type="entry name" value="ANK_REP_REGION"/>
    <property type="match status" value="2"/>
</dbReference>
<evidence type="ECO:0000256" key="2">
    <source>
        <dbReference type="SAM" id="MobiDB-lite"/>
    </source>
</evidence>
<dbReference type="Pfam" id="PF12796">
    <property type="entry name" value="Ank_2"/>
    <property type="match status" value="4"/>
</dbReference>
<comment type="caution">
    <text evidence="3">The sequence shown here is derived from an EMBL/GenBank/DDBJ whole genome shotgun (WGS) entry which is preliminary data.</text>
</comment>
<evidence type="ECO:0000256" key="1">
    <source>
        <dbReference type="PROSITE-ProRule" id="PRU00023"/>
    </source>
</evidence>
<dbReference type="Proteomes" id="UP000215902">
    <property type="component" value="Unassembled WGS sequence"/>
</dbReference>
<dbReference type="InterPro" id="IPR002110">
    <property type="entry name" value="Ankyrin_rpt"/>
</dbReference>
<feature type="repeat" description="ANK" evidence="1">
    <location>
        <begin position="667"/>
        <end position="699"/>
    </location>
</feature>
<proteinExistence type="predicted"/>
<keyword evidence="1" id="KW-0040">ANK repeat</keyword>